<keyword evidence="8" id="KW-0456">Lyase</keyword>
<dbReference type="Pfam" id="PF01242">
    <property type="entry name" value="PTPS"/>
    <property type="match status" value="2"/>
</dbReference>
<comment type="pathway">
    <text evidence="2">Purine metabolism; 7-cyano-7-deazaguanine biosynthesis.</text>
</comment>
<sequence length="233" mass="25300">MTSTPPLFRIGKSFRFEATRRLDDGTYDGHSFTAESVLSSSILSPEGFVVDFGDLAPLKRYIDGTLDHQILNNAVNDASNEGIAEHLLGWARNHLPAEVASVLEEVRVRTGRPQPLPSAAFAAFEASHQLHGLRDGHPCGRLHGHSYVLSVPVSAVPRLGDVPVLLRNYLRSAMHGRVLNEVIPGLNPTSENLARHFSQWLADRAMGGAGWSGTCVRVSETETSWAEYVGGPA</sequence>
<accession>A0A7W3TAJ6</accession>
<comment type="catalytic activity">
    <reaction evidence="10">
        <text>7,8-dihydroneopterin 3'-triphosphate + H2O = 6-carboxy-5,6,7,8-tetrahydropterin + triphosphate + acetaldehyde + 2 H(+)</text>
        <dbReference type="Rhea" id="RHEA:27966"/>
        <dbReference type="ChEBI" id="CHEBI:15343"/>
        <dbReference type="ChEBI" id="CHEBI:15377"/>
        <dbReference type="ChEBI" id="CHEBI:15378"/>
        <dbReference type="ChEBI" id="CHEBI:18036"/>
        <dbReference type="ChEBI" id="CHEBI:58462"/>
        <dbReference type="ChEBI" id="CHEBI:61032"/>
        <dbReference type="EC" id="4.1.2.50"/>
    </reaction>
</comment>
<evidence type="ECO:0000256" key="5">
    <source>
        <dbReference type="ARBA" id="ARBA00018141"/>
    </source>
</evidence>
<proteinExistence type="inferred from homology"/>
<comment type="similarity">
    <text evidence="3">Belongs to the PTPS family. QueD subfamily.</text>
</comment>
<dbReference type="GO" id="GO:0070497">
    <property type="term" value="F:6-carboxytetrahydropterin synthase activity"/>
    <property type="evidence" value="ECO:0007669"/>
    <property type="project" value="UniProtKB-EC"/>
</dbReference>
<evidence type="ECO:0000256" key="4">
    <source>
        <dbReference type="ARBA" id="ARBA00012982"/>
    </source>
</evidence>
<gene>
    <name evidence="11" type="ORF">FNQ90_02620</name>
</gene>
<dbReference type="InterPro" id="IPR038418">
    <property type="entry name" value="6-PTP_synth/QueD_sf"/>
</dbReference>
<evidence type="ECO:0000256" key="6">
    <source>
        <dbReference type="ARBA" id="ARBA00022723"/>
    </source>
</evidence>
<keyword evidence="6" id="KW-0479">Metal-binding</keyword>
<keyword evidence="12" id="KW-1185">Reference proteome</keyword>
<comment type="caution">
    <text evidence="11">The sequence shown here is derived from an EMBL/GenBank/DDBJ whole genome shotgun (WGS) entry which is preliminary data.</text>
</comment>
<dbReference type="AlphaFoldDB" id="A0A7W3TAJ6"/>
<dbReference type="PANTHER" id="PTHR12589">
    <property type="entry name" value="PYRUVOYL TETRAHYDROBIOPTERIN SYNTHASE"/>
    <property type="match status" value="1"/>
</dbReference>
<evidence type="ECO:0000256" key="7">
    <source>
        <dbReference type="ARBA" id="ARBA00022833"/>
    </source>
</evidence>
<dbReference type="RefSeq" id="WP_182604757.1">
    <property type="nucleotide sequence ID" value="NZ_VKHT01000036.1"/>
</dbReference>
<evidence type="ECO:0000256" key="8">
    <source>
        <dbReference type="ARBA" id="ARBA00023239"/>
    </source>
</evidence>
<dbReference type="Gene3D" id="3.30.479.10">
    <property type="entry name" value="6-pyruvoyl tetrahydropterin synthase/QueD"/>
    <property type="match status" value="2"/>
</dbReference>
<dbReference type="PANTHER" id="PTHR12589:SF7">
    <property type="entry name" value="6-PYRUVOYL TETRAHYDROBIOPTERIN SYNTHASE"/>
    <property type="match status" value="1"/>
</dbReference>
<dbReference type="EMBL" id="VKHT01000036">
    <property type="protein sequence ID" value="MBB0243030.1"/>
    <property type="molecule type" value="Genomic_DNA"/>
</dbReference>
<dbReference type="UniPathway" id="UPA00391"/>
<dbReference type="Proteomes" id="UP000538929">
    <property type="component" value="Unassembled WGS sequence"/>
</dbReference>
<dbReference type="InterPro" id="IPR007115">
    <property type="entry name" value="6-PTP_synth/QueD"/>
</dbReference>
<evidence type="ECO:0000256" key="3">
    <source>
        <dbReference type="ARBA" id="ARBA00008900"/>
    </source>
</evidence>
<evidence type="ECO:0000256" key="2">
    <source>
        <dbReference type="ARBA" id="ARBA00005061"/>
    </source>
</evidence>
<name>A0A7W3TAJ6_9ACTN</name>
<dbReference type="EC" id="4.1.2.50" evidence="4"/>
<reference evidence="12" key="1">
    <citation type="submission" date="2019-10" db="EMBL/GenBank/DDBJ databases">
        <title>Streptomyces sp. nov., a novel actinobacterium isolated from alkaline environment.</title>
        <authorList>
            <person name="Golinska P."/>
        </authorList>
    </citation>
    <scope>NUCLEOTIDE SEQUENCE [LARGE SCALE GENOMIC DNA]</scope>
    <source>
        <strain evidence="12">DSM 42118</strain>
    </source>
</reference>
<dbReference type="GO" id="GO:0046872">
    <property type="term" value="F:metal ion binding"/>
    <property type="evidence" value="ECO:0007669"/>
    <property type="project" value="UniProtKB-KW"/>
</dbReference>
<evidence type="ECO:0000256" key="10">
    <source>
        <dbReference type="ARBA" id="ARBA00048807"/>
    </source>
</evidence>
<evidence type="ECO:0000313" key="11">
    <source>
        <dbReference type="EMBL" id="MBB0243030.1"/>
    </source>
</evidence>
<keyword evidence="7" id="KW-0862">Zinc</keyword>
<protein>
    <recommendedName>
        <fullName evidence="5">6-carboxy-5,6,7,8-tetrahydropterin synthase</fullName>
        <ecNumber evidence="4">4.1.2.50</ecNumber>
    </recommendedName>
    <alternativeName>
        <fullName evidence="9">Queuosine biosynthesis protein QueD</fullName>
    </alternativeName>
</protein>
<organism evidence="11 12">
    <name type="scientific">Streptomyces alkaliphilus</name>
    <dbReference type="NCBI Taxonomy" id="1472722"/>
    <lineage>
        <taxon>Bacteria</taxon>
        <taxon>Bacillati</taxon>
        <taxon>Actinomycetota</taxon>
        <taxon>Actinomycetes</taxon>
        <taxon>Kitasatosporales</taxon>
        <taxon>Streptomycetaceae</taxon>
        <taxon>Streptomyces</taxon>
    </lineage>
</organism>
<comment type="cofactor">
    <cofactor evidence="1">
        <name>Zn(2+)</name>
        <dbReference type="ChEBI" id="CHEBI:29105"/>
    </cofactor>
</comment>
<evidence type="ECO:0000256" key="1">
    <source>
        <dbReference type="ARBA" id="ARBA00001947"/>
    </source>
</evidence>
<evidence type="ECO:0000313" key="12">
    <source>
        <dbReference type="Proteomes" id="UP000538929"/>
    </source>
</evidence>
<evidence type="ECO:0000256" key="9">
    <source>
        <dbReference type="ARBA" id="ARBA00031449"/>
    </source>
</evidence>
<dbReference type="SUPFAM" id="SSF55620">
    <property type="entry name" value="Tetrahydrobiopterin biosynthesis enzymes-like"/>
    <property type="match status" value="2"/>
</dbReference>